<dbReference type="SUPFAM" id="SSF118215">
    <property type="entry name" value="Proton glutamate symport protein"/>
    <property type="match status" value="1"/>
</dbReference>
<evidence type="ECO:0000256" key="1">
    <source>
        <dbReference type="ARBA" id="ARBA00004651"/>
    </source>
</evidence>
<dbReference type="PANTHER" id="PTHR42865">
    <property type="entry name" value="PROTON/GLUTAMATE-ASPARTATE SYMPORTER"/>
    <property type="match status" value="1"/>
</dbReference>
<evidence type="ECO:0000256" key="2">
    <source>
        <dbReference type="ARBA" id="ARBA00022448"/>
    </source>
</evidence>
<evidence type="ECO:0000313" key="10">
    <source>
        <dbReference type="Proteomes" id="UP000054997"/>
    </source>
</evidence>
<feature type="transmembrane region" description="Helical" evidence="8">
    <location>
        <begin position="353"/>
        <end position="374"/>
    </location>
</feature>
<feature type="transmembrane region" description="Helical" evidence="8">
    <location>
        <begin position="151"/>
        <end position="169"/>
    </location>
</feature>
<feature type="transmembrane region" description="Helical" evidence="8">
    <location>
        <begin position="12"/>
        <end position="33"/>
    </location>
</feature>
<comment type="caution">
    <text evidence="9">The sequence shown here is derived from an EMBL/GenBank/DDBJ whole genome shotgun (WGS) entry which is preliminary data.</text>
</comment>
<dbReference type="OrthoDB" id="9766690at2"/>
<keyword evidence="10" id="KW-1185">Reference proteome</keyword>
<keyword evidence="6 8" id="KW-1133">Transmembrane helix</keyword>
<gene>
    <name evidence="9" type="primary">dctA</name>
    <name evidence="9" type="ORF">Llon_0104</name>
</gene>
<feature type="transmembrane region" description="Helical" evidence="8">
    <location>
        <begin position="45"/>
        <end position="66"/>
    </location>
</feature>
<name>A0A0W0VSW5_9GAMM</name>
<dbReference type="STRING" id="45068.Llon_0104"/>
<dbReference type="Gene3D" id="1.10.3860.10">
    <property type="entry name" value="Sodium:dicarboxylate symporter"/>
    <property type="match status" value="1"/>
</dbReference>
<sequence>MAKLKLGFVKKLYVQVMAAILLGAVLGVCYPEFASSLKPLSDAFIKLIKMLIAPIIFLSLVSGIAAMQDIKEVGKIGASALLYFFITTTLALAFGLMAANMLQPGRGLNIEPGALAAGSQYLLNHQGAKAEGVVLNFIPHSFLSPFIEGEIVQVLFIAILFSFALLLAGEKASPLLESIKILNDVFFKMIQIIMYLAPLAAFAAMAFSIGQYGISSLLNLLGLVALFFMTCLLFIFVVLGTILKAYCKVNIFHLLGYIKTELWLVLGTSSSETALPMLMEKLKRLGCEKNIVGLVLPVGYSFNLDGTAIYLTLAALFIGQATNIDLSFWQQLSLLAIMIISSKGAAGVSGSGFLVLASSLAALDLIPVAGVLLILSIDRFMSDGRALTNMIGNTVAAIIIAAWHKGFDSNKARELLQPDKKTLNLEPAIASRRV</sequence>
<keyword evidence="5" id="KW-0769">Symport</keyword>
<dbReference type="RefSeq" id="WP_058528123.1">
    <property type="nucleotide sequence ID" value="NZ_CAAAHZ010000005.1"/>
</dbReference>
<organism evidence="9 10">
    <name type="scientific">Legionella londiniensis</name>
    <dbReference type="NCBI Taxonomy" id="45068"/>
    <lineage>
        <taxon>Bacteria</taxon>
        <taxon>Pseudomonadati</taxon>
        <taxon>Pseudomonadota</taxon>
        <taxon>Gammaproteobacteria</taxon>
        <taxon>Legionellales</taxon>
        <taxon>Legionellaceae</taxon>
        <taxon>Legionella</taxon>
    </lineage>
</organism>
<comment type="subcellular location">
    <subcellularLocation>
        <location evidence="1">Cell membrane</location>
        <topology evidence="1">Multi-pass membrane protein</topology>
    </subcellularLocation>
</comment>
<evidence type="ECO:0000256" key="8">
    <source>
        <dbReference type="SAM" id="Phobius"/>
    </source>
</evidence>
<feature type="transmembrane region" description="Helical" evidence="8">
    <location>
        <begin position="291"/>
        <end position="316"/>
    </location>
</feature>
<dbReference type="GO" id="GO:0015138">
    <property type="term" value="F:fumarate transmembrane transporter activity"/>
    <property type="evidence" value="ECO:0007669"/>
    <property type="project" value="TreeGrafter"/>
</dbReference>
<dbReference type="NCBIfam" id="NF002461">
    <property type="entry name" value="PRK01663.1"/>
    <property type="match status" value="1"/>
</dbReference>
<dbReference type="InterPro" id="IPR001991">
    <property type="entry name" value="Na-dicarboxylate_symporter"/>
</dbReference>
<dbReference type="GO" id="GO:0015366">
    <property type="term" value="F:malate:proton symporter activity"/>
    <property type="evidence" value="ECO:0007669"/>
    <property type="project" value="TreeGrafter"/>
</dbReference>
<keyword evidence="3" id="KW-1003">Cell membrane</keyword>
<protein>
    <submittedName>
        <fullName evidence="9">C4-dicarboxylic acid, orotate and citrate transporter</fullName>
    </submittedName>
</protein>
<keyword evidence="4 8" id="KW-0812">Transmembrane</keyword>
<dbReference type="FunFam" id="1.10.3860.10:FF:000001">
    <property type="entry name" value="C4-dicarboxylate transport protein"/>
    <property type="match status" value="1"/>
</dbReference>
<evidence type="ECO:0000313" key="9">
    <source>
        <dbReference type="EMBL" id="KTD23219.1"/>
    </source>
</evidence>
<dbReference type="PRINTS" id="PR00173">
    <property type="entry name" value="EDTRNSPORT"/>
</dbReference>
<evidence type="ECO:0000256" key="5">
    <source>
        <dbReference type="ARBA" id="ARBA00022847"/>
    </source>
</evidence>
<keyword evidence="2" id="KW-0813">Transport</keyword>
<dbReference type="PANTHER" id="PTHR42865:SF1">
    <property type="entry name" value="AEROBIC C4-DICARBOXYLATE TRANSPORT PROTEIN"/>
    <property type="match status" value="1"/>
</dbReference>
<keyword evidence="7 8" id="KW-0472">Membrane</keyword>
<feature type="transmembrane region" description="Helical" evidence="8">
    <location>
        <begin position="328"/>
        <end position="346"/>
    </location>
</feature>
<dbReference type="Pfam" id="PF00375">
    <property type="entry name" value="SDF"/>
    <property type="match status" value="1"/>
</dbReference>
<evidence type="ECO:0000256" key="4">
    <source>
        <dbReference type="ARBA" id="ARBA00022692"/>
    </source>
</evidence>
<evidence type="ECO:0000256" key="3">
    <source>
        <dbReference type="ARBA" id="ARBA00022475"/>
    </source>
</evidence>
<feature type="transmembrane region" description="Helical" evidence="8">
    <location>
        <begin position="220"/>
        <end position="243"/>
    </location>
</feature>
<dbReference type="InterPro" id="IPR036458">
    <property type="entry name" value="Na:dicarbo_symporter_sf"/>
</dbReference>
<evidence type="ECO:0000256" key="7">
    <source>
        <dbReference type="ARBA" id="ARBA00023136"/>
    </source>
</evidence>
<feature type="transmembrane region" description="Helical" evidence="8">
    <location>
        <begin position="386"/>
        <end position="403"/>
    </location>
</feature>
<accession>A0A0W0VSW5</accession>
<dbReference type="GO" id="GO:0070778">
    <property type="term" value="P:L-aspartate transmembrane transport"/>
    <property type="evidence" value="ECO:0007669"/>
    <property type="project" value="TreeGrafter"/>
</dbReference>
<reference evidence="9 10" key="1">
    <citation type="submission" date="2015-11" db="EMBL/GenBank/DDBJ databases">
        <title>Genomic analysis of 38 Legionella species identifies large and diverse effector repertoires.</title>
        <authorList>
            <person name="Burstein D."/>
            <person name="Amaro F."/>
            <person name="Zusman T."/>
            <person name="Lifshitz Z."/>
            <person name="Cohen O."/>
            <person name="Gilbert J.A."/>
            <person name="Pupko T."/>
            <person name="Shuman H.A."/>
            <person name="Segal G."/>
        </authorList>
    </citation>
    <scope>NUCLEOTIDE SEQUENCE [LARGE SCALE GENOMIC DNA]</scope>
    <source>
        <strain evidence="9 10">ATCC 49505</strain>
    </source>
</reference>
<evidence type="ECO:0000256" key="6">
    <source>
        <dbReference type="ARBA" id="ARBA00022989"/>
    </source>
</evidence>
<dbReference type="EMBL" id="LNYK01000001">
    <property type="protein sequence ID" value="KTD23219.1"/>
    <property type="molecule type" value="Genomic_DNA"/>
</dbReference>
<dbReference type="Proteomes" id="UP000054997">
    <property type="component" value="Unassembled WGS sequence"/>
</dbReference>
<dbReference type="GO" id="GO:0005886">
    <property type="term" value="C:plasma membrane"/>
    <property type="evidence" value="ECO:0007669"/>
    <property type="project" value="UniProtKB-SubCell"/>
</dbReference>
<dbReference type="PATRIC" id="fig|45068.5.peg.110"/>
<feature type="transmembrane region" description="Helical" evidence="8">
    <location>
        <begin position="190"/>
        <end position="214"/>
    </location>
</feature>
<feature type="transmembrane region" description="Helical" evidence="8">
    <location>
        <begin position="78"/>
        <end position="99"/>
    </location>
</feature>
<proteinExistence type="predicted"/>
<dbReference type="GO" id="GO:0015141">
    <property type="term" value="F:succinate transmembrane transporter activity"/>
    <property type="evidence" value="ECO:0007669"/>
    <property type="project" value="TreeGrafter"/>
</dbReference>
<dbReference type="AlphaFoldDB" id="A0A0W0VSW5"/>